<reference evidence="2" key="1">
    <citation type="submission" date="2024-01" db="EMBL/GenBank/DDBJ databases">
        <authorList>
            <person name="Webb A."/>
        </authorList>
    </citation>
    <scope>NUCLEOTIDE SEQUENCE</scope>
    <source>
        <strain evidence="2">Pm1</strain>
    </source>
</reference>
<dbReference type="Proteomes" id="UP001162060">
    <property type="component" value="Unassembled WGS sequence"/>
</dbReference>
<comment type="caution">
    <text evidence="2">The sequence shown here is derived from an EMBL/GenBank/DDBJ whole genome shotgun (WGS) entry which is preliminary data.</text>
</comment>
<dbReference type="AlphaFoldDB" id="A0AAV1TN71"/>
<evidence type="ECO:0000313" key="2">
    <source>
        <dbReference type="EMBL" id="CAK7922991.1"/>
    </source>
</evidence>
<dbReference type="EMBL" id="CAKLBY020000066">
    <property type="protein sequence ID" value="CAK7922991.1"/>
    <property type="molecule type" value="Genomic_DNA"/>
</dbReference>
<protein>
    <submittedName>
        <fullName evidence="2">Uncharacterized protein</fullName>
    </submittedName>
</protein>
<organism evidence="2 3">
    <name type="scientific">Peronospora matthiolae</name>
    <dbReference type="NCBI Taxonomy" id="2874970"/>
    <lineage>
        <taxon>Eukaryota</taxon>
        <taxon>Sar</taxon>
        <taxon>Stramenopiles</taxon>
        <taxon>Oomycota</taxon>
        <taxon>Peronosporomycetes</taxon>
        <taxon>Peronosporales</taxon>
        <taxon>Peronosporaceae</taxon>
        <taxon>Peronospora</taxon>
    </lineage>
</organism>
<sequence length="110" mass="12573">MEQPWSTRLSKKGRSKPKAFRTVPSKPISIARDYNAMDVDEKQQQEAEEPTSMRKSTSISKPLNDHTVAIEAVEKLEKLSPHGTITSEESQRKTVCLERGPARIYRYRSL</sequence>
<evidence type="ECO:0000256" key="1">
    <source>
        <dbReference type="SAM" id="MobiDB-lite"/>
    </source>
</evidence>
<accession>A0AAV1TN71</accession>
<feature type="region of interest" description="Disordered" evidence="1">
    <location>
        <begin position="1"/>
        <end position="65"/>
    </location>
</feature>
<name>A0AAV1TN71_9STRA</name>
<evidence type="ECO:0000313" key="3">
    <source>
        <dbReference type="Proteomes" id="UP001162060"/>
    </source>
</evidence>
<proteinExistence type="predicted"/>
<feature type="compositionally biased region" description="Basic residues" evidence="1">
    <location>
        <begin position="9"/>
        <end position="19"/>
    </location>
</feature>
<gene>
    <name evidence="2" type="ORF">PM001_LOCUS8162</name>
</gene>